<dbReference type="FunFam" id="1.10.533.10:FF:000013">
    <property type="entry name" value="Apoptosis-associated speck-like protein containing a CARD"/>
    <property type="match status" value="1"/>
</dbReference>
<reference evidence="7" key="1">
    <citation type="thesis" date="2020" institute="ProQuest LLC" country="789 East Eisenhower Parkway, Ann Arbor, MI, USA">
        <title>Comparative Genomics and Chromosome Evolution.</title>
        <authorList>
            <person name="Mudd A.B."/>
        </authorList>
    </citation>
    <scope>NUCLEOTIDE SEQUENCE</scope>
    <source>
        <strain evidence="7">Female2</strain>
        <tissue evidence="7">Blood</tissue>
    </source>
</reference>
<dbReference type="PANTHER" id="PTHR46985">
    <property type="entry name" value="NACHT, LRR AND PYD DOMAINS-CONTAINING PROTEIN 1"/>
    <property type="match status" value="1"/>
</dbReference>
<dbReference type="EMBL" id="JAACNH010001803">
    <property type="protein sequence ID" value="KAG8430001.1"/>
    <property type="molecule type" value="Genomic_DNA"/>
</dbReference>
<dbReference type="SUPFAM" id="SSF47986">
    <property type="entry name" value="DEATH domain"/>
    <property type="match status" value="1"/>
</dbReference>
<feature type="domain" description="CARD" evidence="6">
    <location>
        <begin position="110"/>
        <end position="199"/>
    </location>
</feature>
<dbReference type="PANTHER" id="PTHR46985:SF4">
    <property type="entry name" value="CASPASE RECRUITMENT DOMAIN-CONTAINING PROTEIN 8"/>
    <property type="match status" value="1"/>
</dbReference>
<comment type="caution">
    <text evidence="7">The sequence shown here is derived from an EMBL/GenBank/DDBJ whole genome shotgun (WGS) entry which is preliminary data.</text>
</comment>
<evidence type="ECO:0000256" key="3">
    <source>
        <dbReference type="ARBA" id="ARBA00022588"/>
    </source>
</evidence>
<dbReference type="OrthoDB" id="10058437at2759"/>
<evidence type="ECO:0000256" key="4">
    <source>
        <dbReference type="ARBA" id="ARBA00022859"/>
    </source>
</evidence>
<comment type="subcellular location">
    <subcellularLocation>
        <location evidence="1">Cytoplasm</location>
        <location evidence="1">Cytosol</location>
    </subcellularLocation>
</comment>
<dbReference type="GO" id="GO:0006954">
    <property type="term" value="P:inflammatory response"/>
    <property type="evidence" value="ECO:0007669"/>
    <property type="project" value="UniProtKB-KW"/>
</dbReference>
<dbReference type="GO" id="GO:0045087">
    <property type="term" value="P:innate immune response"/>
    <property type="evidence" value="ECO:0007669"/>
    <property type="project" value="UniProtKB-KW"/>
</dbReference>
<evidence type="ECO:0000256" key="1">
    <source>
        <dbReference type="ARBA" id="ARBA00004514"/>
    </source>
</evidence>
<keyword evidence="8" id="KW-1185">Reference proteome</keyword>
<keyword evidence="4" id="KW-0391">Immunity</keyword>
<dbReference type="InterPro" id="IPR011029">
    <property type="entry name" value="DEATH-like_dom_sf"/>
</dbReference>
<gene>
    <name evidence="7" type="ORF">GDO86_018666</name>
</gene>
<dbReference type="InterPro" id="IPR033516">
    <property type="entry name" value="CARD8/ASC/NALP1_CARD"/>
</dbReference>
<dbReference type="Proteomes" id="UP000812440">
    <property type="component" value="Unassembled WGS sequence"/>
</dbReference>
<evidence type="ECO:0000313" key="7">
    <source>
        <dbReference type="EMBL" id="KAG8430001.1"/>
    </source>
</evidence>
<dbReference type="GO" id="GO:0042981">
    <property type="term" value="P:regulation of apoptotic process"/>
    <property type="evidence" value="ECO:0007669"/>
    <property type="project" value="InterPro"/>
</dbReference>
<evidence type="ECO:0000256" key="2">
    <source>
        <dbReference type="ARBA" id="ARBA00022490"/>
    </source>
</evidence>
<protein>
    <recommendedName>
        <fullName evidence="6">CARD domain-containing protein</fullName>
    </recommendedName>
</protein>
<name>A0A8T2IHF6_9PIPI</name>
<dbReference type="InterPro" id="IPR001315">
    <property type="entry name" value="CARD"/>
</dbReference>
<evidence type="ECO:0000259" key="6">
    <source>
        <dbReference type="PROSITE" id="PS50209"/>
    </source>
</evidence>
<sequence length="199" mass="22701">MPKSFLDVMLGFLGNLGELEFIEFMAKMPDLELVEGQKINPTSVQRKEVHEEFQEYLHMCCALAFGVKVGVGLLSAVFKVDSCEGLKETLQGAVGYSPPEDVGEAYQRATPTEQMHFVDKLRVALIQRLSHIDPVLDDLLGLSILTNEQYHRVRSSQTPQESVRQLYNCIRSWSSHEKDAFYQSMEKHNRPLIRDLENN</sequence>
<dbReference type="PROSITE" id="PS50209">
    <property type="entry name" value="CARD"/>
    <property type="match status" value="1"/>
</dbReference>
<dbReference type="AlphaFoldDB" id="A0A8T2IHF6"/>
<dbReference type="Gene3D" id="1.10.533.10">
    <property type="entry name" value="Death Domain, Fas"/>
    <property type="match status" value="1"/>
</dbReference>
<dbReference type="CDD" id="cd08330">
    <property type="entry name" value="CARD_ASC_NALP1"/>
    <property type="match status" value="1"/>
</dbReference>
<dbReference type="Pfam" id="PF00619">
    <property type="entry name" value="CARD"/>
    <property type="match status" value="1"/>
</dbReference>
<keyword evidence="2" id="KW-0963">Cytoplasm</keyword>
<organism evidence="7 8">
    <name type="scientific">Hymenochirus boettgeri</name>
    <name type="common">Congo dwarf clawed frog</name>
    <dbReference type="NCBI Taxonomy" id="247094"/>
    <lineage>
        <taxon>Eukaryota</taxon>
        <taxon>Metazoa</taxon>
        <taxon>Chordata</taxon>
        <taxon>Craniata</taxon>
        <taxon>Vertebrata</taxon>
        <taxon>Euteleostomi</taxon>
        <taxon>Amphibia</taxon>
        <taxon>Batrachia</taxon>
        <taxon>Anura</taxon>
        <taxon>Pipoidea</taxon>
        <taxon>Pipidae</taxon>
        <taxon>Pipinae</taxon>
        <taxon>Hymenochirus</taxon>
    </lineage>
</organism>
<evidence type="ECO:0000313" key="8">
    <source>
        <dbReference type="Proteomes" id="UP000812440"/>
    </source>
</evidence>
<proteinExistence type="predicted"/>
<dbReference type="InterPro" id="IPR051249">
    <property type="entry name" value="NLRP_Inflammasome"/>
</dbReference>
<accession>A0A8T2IHF6</accession>
<keyword evidence="5" id="KW-0395">Inflammatory response</keyword>
<keyword evidence="3" id="KW-0399">Innate immunity</keyword>
<evidence type="ECO:0000256" key="5">
    <source>
        <dbReference type="ARBA" id="ARBA00023198"/>
    </source>
</evidence>
<dbReference type="GO" id="GO:0005829">
    <property type="term" value="C:cytosol"/>
    <property type="evidence" value="ECO:0007669"/>
    <property type="project" value="UniProtKB-SubCell"/>
</dbReference>